<dbReference type="Pfam" id="PF17147">
    <property type="entry name" value="PFOR_II"/>
    <property type="match status" value="1"/>
</dbReference>
<dbReference type="InterPro" id="IPR033412">
    <property type="entry name" value="PFOR_II"/>
</dbReference>
<dbReference type="Pfam" id="PF01855">
    <property type="entry name" value="POR_N"/>
    <property type="match status" value="1"/>
</dbReference>
<dbReference type="InterPro" id="IPR052368">
    <property type="entry name" value="2-oxoacid_oxidoreductase"/>
</dbReference>
<dbReference type="CDD" id="cd07034">
    <property type="entry name" value="TPP_PYR_PFOR_IOR-alpha_like"/>
    <property type="match status" value="1"/>
</dbReference>
<keyword evidence="1" id="KW-0560">Oxidoreductase</keyword>
<dbReference type="PANTHER" id="PTHR43088">
    <property type="entry name" value="SUBUNIT OF PYRUVATE:FLAVODOXIN OXIDOREDUCTASE-RELATED"/>
    <property type="match status" value="1"/>
</dbReference>
<dbReference type="Proteomes" id="UP000265882">
    <property type="component" value="Unassembled WGS sequence"/>
</dbReference>
<accession>A0A3A4NR80</accession>
<dbReference type="InterPro" id="IPR009014">
    <property type="entry name" value="Transketo_C/PFOR_II"/>
</dbReference>
<dbReference type="InterPro" id="IPR029061">
    <property type="entry name" value="THDP-binding"/>
</dbReference>
<dbReference type="PANTHER" id="PTHR43088:SF1">
    <property type="entry name" value="SUBUNIT OF PYRUVATE:FLAVODOXIN OXIDOREDUCTASE"/>
    <property type="match status" value="1"/>
</dbReference>
<dbReference type="InterPro" id="IPR002880">
    <property type="entry name" value="Pyrv_Fd/Flavodoxin_OxRdtase_N"/>
</dbReference>
<proteinExistence type="predicted"/>
<dbReference type="Gene3D" id="3.40.50.920">
    <property type="match status" value="1"/>
</dbReference>
<dbReference type="NCBIfam" id="NF005507">
    <property type="entry name" value="PRK07119.1"/>
    <property type="match status" value="1"/>
</dbReference>
<dbReference type="SUPFAM" id="SSF52518">
    <property type="entry name" value="Thiamin diphosphate-binding fold (THDP-binding)"/>
    <property type="match status" value="1"/>
</dbReference>
<dbReference type="SUPFAM" id="SSF52922">
    <property type="entry name" value="TK C-terminal domain-like"/>
    <property type="match status" value="1"/>
</dbReference>
<dbReference type="AlphaFoldDB" id="A0A3A4NR80"/>
<protein>
    <submittedName>
        <fullName evidence="4">3-methyl-2-oxobutanoate dehydrogenase subunit VorB</fullName>
    </submittedName>
</protein>
<feature type="domain" description="Pyruvate flavodoxin/ferredoxin oxidoreductase pyrimidine binding" evidence="2">
    <location>
        <begin position="16"/>
        <end position="199"/>
    </location>
</feature>
<dbReference type="GO" id="GO:0016491">
    <property type="term" value="F:oxidoreductase activity"/>
    <property type="evidence" value="ECO:0007669"/>
    <property type="project" value="UniProtKB-KW"/>
</dbReference>
<name>A0A3A4NR80_ABYX5</name>
<evidence type="ECO:0000259" key="3">
    <source>
        <dbReference type="Pfam" id="PF17147"/>
    </source>
</evidence>
<sequence>MTERMFITGNEAVARGAIAANCRYFFGYPITPQNDIPEFMSREMPKVGGVFVQSESEVSSIYMVYGGALSGARVMTSTSSPGYALMQEGISYIGEIEAPCVVVNVSRMGPGIGTGGQAGQTDYRCIVKGGGHGGYRAIVLAPASVQEIYELMQLAFHLADKYRILCIVLSDYVLGQMAATVELKEIKFDEELPDKFWALKGTDNKNGLRYMHVVGFFSYGGVVSWHEALMTKYKKIEESEIRYEKKYADDADLLLVSYGSTAGTCLKAIEMARAEGMKVGLFRPITLWPYPEEALREAALKAKRVLCVEDSNGQMKEDVDFAVRAQVPVDYLGLWARNSDQPQGLIFPERVFQEIKKILSE</sequence>
<dbReference type="EMBL" id="QZKU01000051">
    <property type="protein sequence ID" value="RJP23068.1"/>
    <property type="molecule type" value="Genomic_DNA"/>
</dbReference>
<feature type="domain" description="Pyruvate:ferredoxin oxidoreductase core" evidence="3">
    <location>
        <begin position="251"/>
        <end position="330"/>
    </location>
</feature>
<dbReference type="Gene3D" id="3.40.50.970">
    <property type="match status" value="1"/>
</dbReference>
<gene>
    <name evidence="4" type="primary">vorB</name>
    <name evidence="4" type="ORF">C4520_06925</name>
</gene>
<evidence type="ECO:0000256" key="1">
    <source>
        <dbReference type="ARBA" id="ARBA00023002"/>
    </source>
</evidence>
<comment type="caution">
    <text evidence="4">The sequence shown here is derived from an EMBL/GenBank/DDBJ whole genome shotgun (WGS) entry which is preliminary data.</text>
</comment>
<organism evidence="4 5">
    <name type="scientific">Abyssobacteria bacterium (strain SURF_5)</name>
    <dbReference type="NCBI Taxonomy" id="2093360"/>
    <lineage>
        <taxon>Bacteria</taxon>
        <taxon>Pseudomonadati</taxon>
        <taxon>Candidatus Hydrogenedentota</taxon>
        <taxon>Candidatus Abyssobacteria</taxon>
    </lineage>
</organism>
<evidence type="ECO:0000313" key="4">
    <source>
        <dbReference type="EMBL" id="RJP23068.1"/>
    </source>
</evidence>
<evidence type="ECO:0000259" key="2">
    <source>
        <dbReference type="Pfam" id="PF01855"/>
    </source>
</evidence>
<reference evidence="4 5" key="1">
    <citation type="journal article" date="2017" name="ISME J.">
        <title>Energy and carbon metabolisms in a deep terrestrial subsurface fluid microbial community.</title>
        <authorList>
            <person name="Momper L."/>
            <person name="Jungbluth S.P."/>
            <person name="Lee M.D."/>
            <person name="Amend J.P."/>
        </authorList>
    </citation>
    <scope>NUCLEOTIDE SEQUENCE [LARGE SCALE GENOMIC DNA]</scope>
    <source>
        <strain evidence="4">SURF_5</strain>
    </source>
</reference>
<evidence type="ECO:0000313" key="5">
    <source>
        <dbReference type="Proteomes" id="UP000265882"/>
    </source>
</evidence>